<dbReference type="PANTHER" id="PTHR33653:SF1">
    <property type="entry name" value="RIBONUCLEASE VAPC2"/>
    <property type="match status" value="1"/>
</dbReference>
<dbReference type="PANTHER" id="PTHR33653">
    <property type="entry name" value="RIBONUCLEASE VAPC2"/>
    <property type="match status" value="1"/>
</dbReference>
<dbReference type="GO" id="GO:0000287">
    <property type="term" value="F:magnesium ion binding"/>
    <property type="evidence" value="ECO:0007669"/>
    <property type="project" value="UniProtKB-UniRule"/>
</dbReference>
<dbReference type="GO" id="GO:0090729">
    <property type="term" value="F:toxin activity"/>
    <property type="evidence" value="ECO:0007669"/>
    <property type="project" value="UniProtKB-KW"/>
</dbReference>
<evidence type="ECO:0000256" key="6">
    <source>
        <dbReference type="ARBA" id="ARBA00022842"/>
    </source>
</evidence>
<keyword evidence="11" id="KW-1185">Reference proteome</keyword>
<dbReference type="InterPro" id="IPR002716">
    <property type="entry name" value="PIN_dom"/>
</dbReference>
<dbReference type="EC" id="3.1.-.-" evidence="8"/>
<dbReference type="InterPro" id="IPR050556">
    <property type="entry name" value="Type_II_TA_system_RNase"/>
</dbReference>
<comment type="similarity">
    <text evidence="7 8">Belongs to the PINc/VapC protein family.</text>
</comment>
<evidence type="ECO:0000256" key="5">
    <source>
        <dbReference type="ARBA" id="ARBA00022801"/>
    </source>
</evidence>
<dbReference type="InterPro" id="IPR029060">
    <property type="entry name" value="PIN-like_dom_sf"/>
</dbReference>
<feature type="domain" description="PIN" evidence="9">
    <location>
        <begin position="4"/>
        <end position="124"/>
    </location>
</feature>
<feature type="binding site" evidence="8">
    <location>
        <position position="6"/>
    </location>
    <ligand>
        <name>Mg(2+)</name>
        <dbReference type="ChEBI" id="CHEBI:18420"/>
    </ligand>
</feature>
<evidence type="ECO:0000313" key="10">
    <source>
        <dbReference type="EMBL" id="CUU59662.1"/>
    </source>
</evidence>
<dbReference type="SUPFAM" id="SSF88723">
    <property type="entry name" value="PIN domain-like"/>
    <property type="match status" value="1"/>
</dbReference>
<dbReference type="EMBL" id="FAOZ01000030">
    <property type="protein sequence ID" value="CUU59662.1"/>
    <property type="molecule type" value="Genomic_DNA"/>
</dbReference>
<evidence type="ECO:0000256" key="8">
    <source>
        <dbReference type="HAMAP-Rule" id="MF_00265"/>
    </source>
</evidence>
<gene>
    <name evidence="8" type="primary">vapC</name>
    <name evidence="10" type="ORF">Ga0074812_13042</name>
</gene>
<evidence type="ECO:0000259" key="9">
    <source>
        <dbReference type="Pfam" id="PF01850"/>
    </source>
</evidence>
<comment type="cofactor">
    <cofactor evidence="1 8">
        <name>Mg(2+)</name>
        <dbReference type="ChEBI" id="CHEBI:18420"/>
    </cofactor>
</comment>
<dbReference type="GO" id="GO:0004540">
    <property type="term" value="F:RNA nuclease activity"/>
    <property type="evidence" value="ECO:0007669"/>
    <property type="project" value="InterPro"/>
</dbReference>
<accession>A0A0S4QX62</accession>
<feature type="binding site" evidence="8">
    <location>
        <position position="104"/>
    </location>
    <ligand>
        <name>Mg(2+)</name>
        <dbReference type="ChEBI" id="CHEBI:18420"/>
    </ligand>
</feature>
<dbReference type="RefSeq" id="WP_091283895.1">
    <property type="nucleotide sequence ID" value="NZ_FAOZ01000030.1"/>
</dbReference>
<proteinExistence type="inferred from homology"/>
<evidence type="ECO:0000256" key="7">
    <source>
        <dbReference type="ARBA" id="ARBA00038093"/>
    </source>
</evidence>
<dbReference type="CDD" id="cd18746">
    <property type="entry name" value="PIN_VapC4-5_FitB-like"/>
    <property type="match status" value="1"/>
</dbReference>
<keyword evidence="8" id="KW-0800">Toxin</keyword>
<keyword evidence="4 8" id="KW-0479">Metal-binding</keyword>
<sequence length="141" mass="15603">MSFLLDTNVISELRKPAKRRDDRFNAWAESLSPSDTFLSVITLLELRAGIENKRRQDARQAAVLDTWLDHGVLPAYVGRLLNVDQAVADSAARLHVPDRRPAHDALIAATAQVHALVLVTRNESDFAPMGVALVNPWTSQP</sequence>
<organism evidence="10 11">
    <name type="scientific">Parafrankia irregularis</name>
    <dbReference type="NCBI Taxonomy" id="795642"/>
    <lineage>
        <taxon>Bacteria</taxon>
        <taxon>Bacillati</taxon>
        <taxon>Actinomycetota</taxon>
        <taxon>Actinomycetes</taxon>
        <taxon>Frankiales</taxon>
        <taxon>Frankiaceae</taxon>
        <taxon>Parafrankia</taxon>
    </lineage>
</organism>
<keyword evidence="3 8" id="KW-0540">Nuclease</keyword>
<evidence type="ECO:0000313" key="11">
    <source>
        <dbReference type="Proteomes" id="UP000198802"/>
    </source>
</evidence>
<evidence type="ECO:0000256" key="4">
    <source>
        <dbReference type="ARBA" id="ARBA00022723"/>
    </source>
</evidence>
<keyword evidence="5 8" id="KW-0378">Hydrolase</keyword>
<evidence type="ECO:0000256" key="1">
    <source>
        <dbReference type="ARBA" id="ARBA00001946"/>
    </source>
</evidence>
<keyword evidence="2 8" id="KW-1277">Toxin-antitoxin system</keyword>
<evidence type="ECO:0000256" key="2">
    <source>
        <dbReference type="ARBA" id="ARBA00022649"/>
    </source>
</evidence>
<dbReference type="AlphaFoldDB" id="A0A0S4QX62"/>
<dbReference type="Gene3D" id="3.40.50.1010">
    <property type="entry name" value="5'-nuclease"/>
    <property type="match status" value="1"/>
</dbReference>
<protein>
    <recommendedName>
        <fullName evidence="8">Ribonuclease VapC</fullName>
        <shortName evidence="8">RNase VapC</shortName>
        <ecNumber evidence="8">3.1.-.-</ecNumber>
    </recommendedName>
    <alternativeName>
        <fullName evidence="8">Toxin VapC</fullName>
    </alternativeName>
</protein>
<dbReference type="HAMAP" id="MF_00265">
    <property type="entry name" value="VapC_Nob1"/>
    <property type="match status" value="1"/>
</dbReference>
<name>A0A0S4QX62_9ACTN</name>
<dbReference type="GO" id="GO:0016787">
    <property type="term" value="F:hydrolase activity"/>
    <property type="evidence" value="ECO:0007669"/>
    <property type="project" value="UniProtKB-KW"/>
</dbReference>
<comment type="function">
    <text evidence="8">Toxic component of a toxin-antitoxin (TA) system. An RNase.</text>
</comment>
<dbReference type="Proteomes" id="UP000198802">
    <property type="component" value="Unassembled WGS sequence"/>
</dbReference>
<keyword evidence="6 8" id="KW-0460">Magnesium</keyword>
<dbReference type="Pfam" id="PF01850">
    <property type="entry name" value="PIN"/>
    <property type="match status" value="1"/>
</dbReference>
<dbReference type="InterPro" id="IPR022907">
    <property type="entry name" value="VapC_family"/>
</dbReference>
<reference evidence="11" key="1">
    <citation type="submission" date="2015-11" db="EMBL/GenBank/DDBJ databases">
        <authorList>
            <person name="Varghese N."/>
        </authorList>
    </citation>
    <scope>NUCLEOTIDE SEQUENCE [LARGE SCALE GENOMIC DNA]</scope>
    <source>
        <strain evidence="11">DSM 45899</strain>
    </source>
</reference>
<evidence type="ECO:0000256" key="3">
    <source>
        <dbReference type="ARBA" id="ARBA00022722"/>
    </source>
</evidence>